<keyword evidence="1" id="KW-1133">Transmembrane helix</keyword>
<organism evidence="2 3">
    <name type="scientific">Pannonibacter indicus</name>
    <dbReference type="NCBI Taxonomy" id="466044"/>
    <lineage>
        <taxon>Bacteria</taxon>
        <taxon>Pseudomonadati</taxon>
        <taxon>Pseudomonadota</taxon>
        <taxon>Alphaproteobacteria</taxon>
        <taxon>Hyphomicrobiales</taxon>
        <taxon>Stappiaceae</taxon>
        <taxon>Pannonibacter</taxon>
    </lineage>
</organism>
<evidence type="ECO:0000313" key="3">
    <source>
        <dbReference type="Proteomes" id="UP000183900"/>
    </source>
</evidence>
<feature type="transmembrane region" description="Helical" evidence="1">
    <location>
        <begin position="16"/>
        <end position="37"/>
    </location>
</feature>
<accession>A0A0K6HSH1</accession>
<dbReference type="Pfam" id="PF09898">
    <property type="entry name" value="DUF2125"/>
    <property type="match status" value="1"/>
</dbReference>
<name>A0A0K6HSH1_9HYPH</name>
<sequence length="341" mass="35438">MTEIPSAPRKSSSRKFIYLAGAVVLVAGGWSAAWIAARSFVNSQIDAALQNAAAMGFEIACSERGLGGYPFRFELTCKDFALRTPVGHFVSVAGLRAVALAYNPQHMIIEADSPMAAFAPGDGPIQEGTWESLRASLRFNGTSLRQLDGVITASRFFTSENPDAGEVSLAGGELHLRPNPAQPDDLDLAVSFKGLKVAAEDQPGDGSFIGQISGGAPLLSGTVPQTLFASTDGQPALTVSALKLTTGSTSLNTTGQIRLETNGTLSGELPLTAVEPDGIKAVLAPFFPSDSGFPEALQGAVISFGKATQVDGKAAVEAKVQLTNGSARIGILPFAQIDPVY</sequence>
<dbReference type="AlphaFoldDB" id="A0A0K6HSH1"/>
<dbReference type="RefSeq" id="WP_055454748.1">
    <property type="nucleotide sequence ID" value="NZ_CYHE01000002.1"/>
</dbReference>
<keyword evidence="3" id="KW-1185">Reference proteome</keyword>
<keyword evidence="1" id="KW-0472">Membrane</keyword>
<proteinExistence type="predicted"/>
<gene>
    <name evidence="2" type="ORF">Ga0061067_102514</name>
</gene>
<evidence type="ECO:0000313" key="2">
    <source>
        <dbReference type="EMBL" id="CUA93786.1"/>
    </source>
</evidence>
<evidence type="ECO:0008006" key="4">
    <source>
        <dbReference type="Google" id="ProtNLM"/>
    </source>
</evidence>
<protein>
    <recommendedName>
        <fullName evidence="4">DUF2125 domain-containing protein</fullName>
    </recommendedName>
</protein>
<reference evidence="3" key="1">
    <citation type="submission" date="2015-08" db="EMBL/GenBank/DDBJ databases">
        <authorList>
            <person name="Varghese N."/>
        </authorList>
    </citation>
    <scope>NUCLEOTIDE SEQUENCE [LARGE SCALE GENOMIC DNA]</scope>
    <source>
        <strain evidence="3">DSM 23407</strain>
    </source>
</reference>
<dbReference type="InterPro" id="IPR018666">
    <property type="entry name" value="DUF2125"/>
</dbReference>
<dbReference type="EMBL" id="CYHE01000002">
    <property type="protein sequence ID" value="CUA93786.1"/>
    <property type="molecule type" value="Genomic_DNA"/>
</dbReference>
<dbReference type="Proteomes" id="UP000183900">
    <property type="component" value="Unassembled WGS sequence"/>
</dbReference>
<keyword evidence="1" id="KW-0812">Transmembrane</keyword>
<evidence type="ECO:0000256" key="1">
    <source>
        <dbReference type="SAM" id="Phobius"/>
    </source>
</evidence>